<proteinExistence type="predicted"/>
<comment type="caution">
    <text evidence="1">The sequence shown here is derived from an EMBL/GenBank/DDBJ whole genome shotgun (WGS) entry which is preliminary data.</text>
</comment>
<dbReference type="AlphaFoldDB" id="A0AAD9Y3R6"/>
<protein>
    <submittedName>
        <fullName evidence="1">Uncharacterized protein</fullName>
    </submittedName>
</protein>
<dbReference type="Proteomes" id="UP001281614">
    <property type="component" value="Unassembled WGS sequence"/>
</dbReference>
<sequence length="32" mass="3733">MGGWVARFQALPVRSLLARQIRSSTLFRVRLF</sequence>
<evidence type="ECO:0000313" key="1">
    <source>
        <dbReference type="EMBL" id="KAK2733274.1"/>
    </source>
</evidence>
<organism evidence="1 2">
    <name type="scientific">Colletotrichum kahawae</name>
    <name type="common">Coffee berry disease fungus</name>
    <dbReference type="NCBI Taxonomy" id="34407"/>
    <lineage>
        <taxon>Eukaryota</taxon>
        <taxon>Fungi</taxon>
        <taxon>Dikarya</taxon>
        <taxon>Ascomycota</taxon>
        <taxon>Pezizomycotina</taxon>
        <taxon>Sordariomycetes</taxon>
        <taxon>Hypocreomycetidae</taxon>
        <taxon>Glomerellales</taxon>
        <taxon>Glomerellaceae</taxon>
        <taxon>Colletotrichum</taxon>
        <taxon>Colletotrichum gloeosporioides species complex</taxon>
    </lineage>
</organism>
<gene>
    <name evidence="1" type="ORF">CKAH01_08408</name>
</gene>
<accession>A0AAD9Y3R6</accession>
<evidence type="ECO:0000313" key="2">
    <source>
        <dbReference type="Proteomes" id="UP001281614"/>
    </source>
</evidence>
<name>A0AAD9Y3R6_COLKA</name>
<dbReference type="EMBL" id="VYYT01000510">
    <property type="protein sequence ID" value="KAK2733274.1"/>
    <property type="molecule type" value="Genomic_DNA"/>
</dbReference>
<reference evidence="1" key="1">
    <citation type="submission" date="2023-02" db="EMBL/GenBank/DDBJ databases">
        <title>Colletotrichum kahawae CIFC_Que2 genome sequencing and assembly.</title>
        <authorList>
            <person name="Baroncelli R."/>
        </authorList>
    </citation>
    <scope>NUCLEOTIDE SEQUENCE</scope>
    <source>
        <strain evidence="1">CIFC_Que2</strain>
    </source>
</reference>
<keyword evidence="2" id="KW-1185">Reference proteome</keyword>